<dbReference type="Proteomes" id="UP001416858">
    <property type="component" value="Unassembled WGS sequence"/>
</dbReference>
<evidence type="ECO:0000313" key="3">
    <source>
        <dbReference type="Proteomes" id="UP001416858"/>
    </source>
</evidence>
<keyword evidence="1" id="KW-0472">Membrane</keyword>
<sequence length="395" mass="44307">MWVVITLPKMIAIFTNETRMRILNNNRESSSQMTNIPRLRPRLINQTFRRAKLGLVTRPNQAHSLSTRKTEMIDRYCRSKRPSVVVMLCCFLFTTALPAADLLTIDNGSVKVGIDREKGGAITWLSSDAYPRNIVNIADPGRLIQQSYYAGRRLDRTSEGQSKAWSPWSWNPIQGGGVGSEGSKGSWARVTAFEKTGNTLYSETIPKLWDMPDEEAEAVMRQWTTLEPNMPGVVCVQCEIKTMRRDDDPWGETKSSPQEVPACYFTRNFESVQSYLGNGKWRPEHQPPGPPWGRTTPPRKAMAMFEPSGQGVAVFSPTSGESWNFGPHGGGQSNDPAAGPCMHVAPIDRVPLGRKTTFRYRYWLIVGNESEIASRLDALWTKYSSEKSQLVDPST</sequence>
<evidence type="ECO:0000313" key="2">
    <source>
        <dbReference type="EMBL" id="GAA5510941.1"/>
    </source>
</evidence>
<evidence type="ECO:0000256" key="1">
    <source>
        <dbReference type="SAM" id="Phobius"/>
    </source>
</evidence>
<name>A0ABP9W1H6_9BACT</name>
<comment type="caution">
    <text evidence="2">The sequence shown here is derived from an EMBL/GenBank/DDBJ whole genome shotgun (WGS) entry which is preliminary data.</text>
</comment>
<feature type="transmembrane region" description="Helical" evidence="1">
    <location>
        <begin position="84"/>
        <end position="105"/>
    </location>
</feature>
<proteinExistence type="predicted"/>
<keyword evidence="1" id="KW-0812">Transmembrane</keyword>
<organism evidence="2 3">
    <name type="scientific">Novipirellula caenicola</name>
    <dbReference type="NCBI Taxonomy" id="1536901"/>
    <lineage>
        <taxon>Bacteria</taxon>
        <taxon>Pseudomonadati</taxon>
        <taxon>Planctomycetota</taxon>
        <taxon>Planctomycetia</taxon>
        <taxon>Pirellulales</taxon>
        <taxon>Pirellulaceae</taxon>
        <taxon>Novipirellula</taxon>
    </lineage>
</organism>
<gene>
    <name evidence="2" type="ORF">Rcae01_06453</name>
</gene>
<reference evidence="2 3" key="1">
    <citation type="submission" date="2024-02" db="EMBL/GenBank/DDBJ databases">
        <title>Rhodopirellula caenicola NBRC 110016.</title>
        <authorList>
            <person name="Ichikawa N."/>
            <person name="Katano-Makiyama Y."/>
            <person name="Hidaka K."/>
        </authorList>
    </citation>
    <scope>NUCLEOTIDE SEQUENCE [LARGE SCALE GENOMIC DNA]</scope>
    <source>
        <strain evidence="2 3">NBRC 110016</strain>
    </source>
</reference>
<accession>A0ABP9W1H6</accession>
<keyword evidence="3" id="KW-1185">Reference proteome</keyword>
<protein>
    <submittedName>
        <fullName evidence="2">Uncharacterized protein</fullName>
    </submittedName>
</protein>
<dbReference type="EMBL" id="BAABRO010000031">
    <property type="protein sequence ID" value="GAA5510941.1"/>
    <property type="molecule type" value="Genomic_DNA"/>
</dbReference>
<keyword evidence="1" id="KW-1133">Transmembrane helix</keyword>